<dbReference type="GO" id="GO:0009451">
    <property type="term" value="P:RNA modification"/>
    <property type="evidence" value="ECO:0007669"/>
    <property type="project" value="InterPro"/>
</dbReference>
<protein>
    <submittedName>
        <fullName evidence="3">Pentatricopeptide repeat-containing protein, chloroplastic/mitochondrial</fullName>
    </submittedName>
</protein>
<proteinExistence type="predicted"/>
<dbReference type="AlphaFoldDB" id="A0AAW2Q943"/>
<dbReference type="PANTHER" id="PTHR47926">
    <property type="entry name" value="PENTATRICOPEPTIDE REPEAT-CONTAINING PROTEIN"/>
    <property type="match status" value="1"/>
</dbReference>
<reference evidence="3" key="2">
    <citation type="journal article" date="2024" name="Plant">
        <title>Genomic evolution and insights into agronomic trait innovations of Sesamum species.</title>
        <authorList>
            <person name="Miao H."/>
            <person name="Wang L."/>
            <person name="Qu L."/>
            <person name="Liu H."/>
            <person name="Sun Y."/>
            <person name="Le M."/>
            <person name="Wang Q."/>
            <person name="Wei S."/>
            <person name="Zheng Y."/>
            <person name="Lin W."/>
            <person name="Duan Y."/>
            <person name="Cao H."/>
            <person name="Xiong S."/>
            <person name="Wang X."/>
            <person name="Wei L."/>
            <person name="Li C."/>
            <person name="Ma Q."/>
            <person name="Ju M."/>
            <person name="Zhao R."/>
            <person name="Li G."/>
            <person name="Mu C."/>
            <person name="Tian Q."/>
            <person name="Mei H."/>
            <person name="Zhang T."/>
            <person name="Gao T."/>
            <person name="Zhang H."/>
        </authorList>
    </citation>
    <scope>NUCLEOTIDE SEQUENCE</scope>
    <source>
        <strain evidence="3">G01</strain>
    </source>
</reference>
<feature type="repeat" description="PPR" evidence="2">
    <location>
        <begin position="5"/>
        <end position="35"/>
    </location>
</feature>
<dbReference type="EMBL" id="JACGWK010000003">
    <property type="protein sequence ID" value="KAL0364096.1"/>
    <property type="molecule type" value="Genomic_DNA"/>
</dbReference>
<dbReference type="GO" id="GO:0003723">
    <property type="term" value="F:RNA binding"/>
    <property type="evidence" value="ECO:0007669"/>
    <property type="project" value="InterPro"/>
</dbReference>
<dbReference type="PROSITE" id="PS51375">
    <property type="entry name" value="PPR"/>
    <property type="match status" value="1"/>
</dbReference>
<dbReference type="PANTHER" id="PTHR47926:SF359">
    <property type="entry name" value="PENTACOTRIPEPTIDE-REPEAT REGION OF PRORP DOMAIN-CONTAINING PROTEIN"/>
    <property type="match status" value="1"/>
</dbReference>
<sequence>MPERSLVSWNVIIDALVQMGEFDEALRMFMEMKSSFDPDGYTVQSVIDACAGLGHCLWVCGHMHMF</sequence>
<organism evidence="3">
    <name type="scientific">Sesamum angustifolium</name>
    <dbReference type="NCBI Taxonomy" id="2727405"/>
    <lineage>
        <taxon>Eukaryota</taxon>
        <taxon>Viridiplantae</taxon>
        <taxon>Streptophyta</taxon>
        <taxon>Embryophyta</taxon>
        <taxon>Tracheophyta</taxon>
        <taxon>Spermatophyta</taxon>
        <taxon>Magnoliopsida</taxon>
        <taxon>eudicotyledons</taxon>
        <taxon>Gunneridae</taxon>
        <taxon>Pentapetalae</taxon>
        <taxon>asterids</taxon>
        <taxon>lamiids</taxon>
        <taxon>Lamiales</taxon>
        <taxon>Pedaliaceae</taxon>
        <taxon>Sesamum</taxon>
    </lineage>
</organism>
<comment type="caution">
    <text evidence="3">The sequence shown here is derived from an EMBL/GenBank/DDBJ whole genome shotgun (WGS) entry which is preliminary data.</text>
</comment>
<dbReference type="Pfam" id="PF13041">
    <property type="entry name" value="PPR_2"/>
    <property type="match status" value="1"/>
</dbReference>
<gene>
    <name evidence="3" type="ORF">Sangu_0507200</name>
</gene>
<evidence type="ECO:0000256" key="1">
    <source>
        <dbReference type="ARBA" id="ARBA00022737"/>
    </source>
</evidence>
<name>A0AAW2Q943_9LAMI</name>
<dbReference type="InterPro" id="IPR002885">
    <property type="entry name" value="PPR_rpt"/>
</dbReference>
<accession>A0AAW2Q943</accession>
<keyword evidence="1" id="KW-0677">Repeat</keyword>
<evidence type="ECO:0000256" key="2">
    <source>
        <dbReference type="PROSITE-ProRule" id="PRU00708"/>
    </source>
</evidence>
<dbReference type="NCBIfam" id="TIGR00756">
    <property type="entry name" value="PPR"/>
    <property type="match status" value="1"/>
</dbReference>
<reference evidence="3" key="1">
    <citation type="submission" date="2020-06" db="EMBL/GenBank/DDBJ databases">
        <authorList>
            <person name="Li T."/>
            <person name="Hu X."/>
            <person name="Zhang T."/>
            <person name="Song X."/>
            <person name="Zhang H."/>
            <person name="Dai N."/>
            <person name="Sheng W."/>
            <person name="Hou X."/>
            <person name="Wei L."/>
        </authorList>
    </citation>
    <scope>NUCLEOTIDE SEQUENCE</scope>
    <source>
        <strain evidence="3">G01</strain>
        <tissue evidence="3">Leaf</tissue>
    </source>
</reference>
<dbReference type="InterPro" id="IPR011990">
    <property type="entry name" value="TPR-like_helical_dom_sf"/>
</dbReference>
<dbReference type="Gene3D" id="1.25.40.10">
    <property type="entry name" value="Tetratricopeptide repeat domain"/>
    <property type="match status" value="1"/>
</dbReference>
<evidence type="ECO:0000313" key="3">
    <source>
        <dbReference type="EMBL" id="KAL0364096.1"/>
    </source>
</evidence>
<dbReference type="InterPro" id="IPR046960">
    <property type="entry name" value="PPR_At4g14850-like_plant"/>
</dbReference>